<dbReference type="InterPro" id="IPR051177">
    <property type="entry name" value="CIK-Related_Protein"/>
</dbReference>
<evidence type="ECO:0000313" key="4">
    <source>
        <dbReference type="Proteomes" id="UP000887574"/>
    </source>
</evidence>
<proteinExistence type="inferred from homology"/>
<dbReference type="GO" id="GO:0005524">
    <property type="term" value="F:ATP binding"/>
    <property type="evidence" value="ECO:0007669"/>
    <property type="project" value="InterPro"/>
</dbReference>
<dbReference type="Pfam" id="PF00069">
    <property type="entry name" value="Pkinase"/>
    <property type="match status" value="1"/>
</dbReference>
<dbReference type="InterPro" id="IPR011989">
    <property type="entry name" value="ARM-like"/>
</dbReference>
<sequence>MHVKPRVDGGSCSLLQTPSMSPARNQELMMAGRRQNSQPIQSNRNTVPQPGTAPRSSRGSTSSSGTASLLLPNRPMTCSPSTVPTVTPLDNSYKNLNPAGQAAIHWRHFTGFTTIGDKEASILIFEKSSNIKAPARLGRINRLGLIDLLRFDVSQLTQLAHPRILRTLHPLAENKEMISFACEPIQSTLDKLLGEDDQTLDKLEMKLGVLQLIEGLSYLHNSAKILHGNLTPAAVFITAQCMWKIGNFAFSVGAGKSGNSYPCFPWTKKLPAALQPDLDFLAPEYLDSSNHTVSTAADVFSLGVLTCWIYAGGKRLIDVKNNLESYQIVTDQLDAALNMLNDELGPNLKSSLLKVVSKDVEQRPAVQLLALIKHFDDPPLAALRQLDDIAQEFDPAHKTIFLSHTLLSTLPSIPEPLWFSRILQRFNEHFLDSNELYPALLRPLTYMLNHCESHNIHKLRPWFRRILEKGEEKALSQAVLDNMATIFRRLSDEQVEDSCFDLLVFYLSGSDPHLKQTALRTIPHIVDYIPLWFINKKLIPLFQSQACFFEDHIPRQIDLLVTIAHLSDRCDIATLHYLLTVATVCNALHPAIVHSKSRLVQRILTCDVSRLQDPLVIAHHLLNPLVLGLALPELSPAHFDDTLSSTRILLDIIEQLRYESDEFKQKSENGFRRLCNRRVSMSSNHLPRLLITAARPSFGGDGRKMSFLSADGRLEDRGSRRESKDSRCSLESEVSLRIGNGSDVSDESALHSGGSRQGQRRKSWLEGYMNSVSLEQSSTHADHQRQMDRTYSVRRNNNVVADRRGSKSRNRSPNTSEMIDTAGQKPARPNSFTNLGHNLACTLWKTFY</sequence>
<protein>
    <submittedName>
        <fullName evidence="5">Protein kinase domain-containing protein</fullName>
    </submittedName>
</protein>
<keyword evidence="4" id="KW-1185">Reference proteome</keyword>
<dbReference type="InterPro" id="IPR000719">
    <property type="entry name" value="Prot_kinase_dom"/>
</dbReference>
<feature type="region of interest" description="Disordered" evidence="2">
    <location>
        <begin position="775"/>
        <end position="831"/>
    </location>
</feature>
<evidence type="ECO:0000256" key="1">
    <source>
        <dbReference type="ARBA" id="ARBA00038349"/>
    </source>
</evidence>
<dbReference type="InterPro" id="IPR011009">
    <property type="entry name" value="Kinase-like_dom_sf"/>
</dbReference>
<dbReference type="Gene3D" id="1.10.510.10">
    <property type="entry name" value="Transferase(Phosphotransferase) domain 1"/>
    <property type="match status" value="1"/>
</dbReference>
<dbReference type="Proteomes" id="UP000887574">
    <property type="component" value="Unplaced"/>
</dbReference>
<feature type="compositionally biased region" description="Low complexity" evidence="2">
    <location>
        <begin position="52"/>
        <end position="72"/>
    </location>
</feature>
<feature type="compositionally biased region" description="Basic and acidic residues" evidence="2">
    <location>
        <begin position="714"/>
        <end position="730"/>
    </location>
</feature>
<feature type="region of interest" description="Disordered" evidence="2">
    <location>
        <begin position="33"/>
        <end position="83"/>
    </location>
</feature>
<organism evidence="4 5">
    <name type="scientific">Ditylenchus dipsaci</name>
    <dbReference type="NCBI Taxonomy" id="166011"/>
    <lineage>
        <taxon>Eukaryota</taxon>
        <taxon>Metazoa</taxon>
        <taxon>Ecdysozoa</taxon>
        <taxon>Nematoda</taxon>
        <taxon>Chromadorea</taxon>
        <taxon>Rhabditida</taxon>
        <taxon>Tylenchina</taxon>
        <taxon>Tylenchomorpha</taxon>
        <taxon>Sphaerularioidea</taxon>
        <taxon>Anguinidae</taxon>
        <taxon>Anguininae</taxon>
        <taxon>Ditylenchus</taxon>
    </lineage>
</organism>
<dbReference type="PANTHER" id="PTHR12984">
    <property type="entry name" value="SCY1-RELATED S/T PROTEIN KINASE-LIKE"/>
    <property type="match status" value="1"/>
</dbReference>
<dbReference type="SUPFAM" id="SSF56112">
    <property type="entry name" value="Protein kinase-like (PK-like)"/>
    <property type="match status" value="1"/>
</dbReference>
<comment type="similarity">
    <text evidence="1">Belongs to the protein kinase superfamily.</text>
</comment>
<feature type="compositionally biased region" description="Polar residues" evidence="2">
    <location>
        <begin position="34"/>
        <end position="49"/>
    </location>
</feature>
<accession>A0A915DCS4</accession>
<evidence type="ECO:0000313" key="5">
    <source>
        <dbReference type="WBParaSite" id="jg18510.1"/>
    </source>
</evidence>
<evidence type="ECO:0000259" key="3">
    <source>
        <dbReference type="PROSITE" id="PS50011"/>
    </source>
</evidence>
<dbReference type="InterPro" id="IPR016024">
    <property type="entry name" value="ARM-type_fold"/>
</dbReference>
<dbReference type="WBParaSite" id="jg18510.1">
    <property type="protein sequence ID" value="jg18510.1"/>
    <property type="gene ID" value="jg18510"/>
</dbReference>
<feature type="region of interest" description="Disordered" evidence="2">
    <location>
        <begin position="1"/>
        <end position="20"/>
    </location>
</feature>
<dbReference type="Gene3D" id="1.25.10.10">
    <property type="entry name" value="Leucine-rich Repeat Variant"/>
    <property type="match status" value="1"/>
</dbReference>
<feature type="region of interest" description="Disordered" evidence="2">
    <location>
        <begin position="714"/>
        <end position="762"/>
    </location>
</feature>
<dbReference type="SMART" id="SM00220">
    <property type="entry name" value="S_TKc"/>
    <property type="match status" value="1"/>
</dbReference>
<name>A0A915DCS4_9BILA</name>
<feature type="domain" description="Protein kinase" evidence="3">
    <location>
        <begin position="109"/>
        <end position="380"/>
    </location>
</feature>
<dbReference type="PANTHER" id="PTHR12984:SF16">
    <property type="entry name" value="BLACK MATCH, ISOFORM H"/>
    <property type="match status" value="1"/>
</dbReference>
<dbReference type="GO" id="GO:0004672">
    <property type="term" value="F:protein kinase activity"/>
    <property type="evidence" value="ECO:0007669"/>
    <property type="project" value="InterPro"/>
</dbReference>
<dbReference type="AlphaFoldDB" id="A0A915DCS4"/>
<evidence type="ECO:0000256" key="2">
    <source>
        <dbReference type="SAM" id="MobiDB-lite"/>
    </source>
</evidence>
<reference evidence="5" key="1">
    <citation type="submission" date="2022-11" db="UniProtKB">
        <authorList>
            <consortium name="WormBaseParasite"/>
        </authorList>
    </citation>
    <scope>IDENTIFICATION</scope>
</reference>
<dbReference type="PROSITE" id="PS50011">
    <property type="entry name" value="PROTEIN_KINASE_DOM"/>
    <property type="match status" value="1"/>
</dbReference>
<dbReference type="SUPFAM" id="SSF48371">
    <property type="entry name" value="ARM repeat"/>
    <property type="match status" value="1"/>
</dbReference>